<reference evidence="6" key="1">
    <citation type="submission" date="2016-10" db="EMBL/GenBank/DDBJ databases">
        <authorList>
            <person name="Varghese N."/>
            <person name="Submissions S."/>
        </authorList>
    </citation>
    <scope>NUCLEOTIDE SEQUENCE [LARGE SCALE GENOMIC DNA]</scope>
    <source>
        <strain evidence="6">FP5</strain>
    </source>
</reference>
<gene>
    <name evidence="5" type="ORF">SAMN05216353_12837</name>
</gene>
<dbReference type="CDD" id="cd00090">
    <property type="entry name" value="HTH_ARSR"/>
    <property type="match status" value="1"/>
</dbReference>
<dbReference type="InterPro" id="IPR011991">
    <property type="entry name" value="ArsR-like_HTH"/>
</dbReference>
<organism evidence="5 6">
    <name type="scientific">Halobacillus alkaliphilus</name>
    <dbReference type="NCBI Taxonomy" id="396056"/>
    <lineage>
        <taxon>Bacteria</taxon>
        <taxon>Bacillati</taxon>
        <taxon>Bacillota</taxon>
        <taxon>Bacilli</taxon>
        <taxon>Bacillales</taxon>
        <taxon>Bacillaceae</taxon>
        <taxon>Halobacillus</taxon>
    </lineage>
</organism>
<evidence type="ECO:0000313" key="6">
    <source>
        <dbReference type="Proteomes" id="UP000198897"/>
    </source>
</evidence>
<dbReference type="Proteomes" id="UP000198897">
    <property type="component" value="Unassembled WGS sequence"/>
</dbReference>
<evidence type="ECO:0000256" key="3">
    <source>
        <dbReference type="ARBA" id="ARBA00023163"/>
    </source>
</evidence>
<keyword evidence="3" id="KW-0804">Transcription</keyword>
<protein>
    <submittedName>
        <fullName evidence="5">Transcriptional regulator, ArsR family</fullName>
    </submittedName>
</protein>
<name>A0A1I2Q327_9BACI</name>
<dbReference type="GO" id="GO:0003677">
    <property type="term" value="F:DNA binding"/>
    <property type="evidence" value="ECO:0007669"/>
    <property type="project" value="UniProtKB-KW"/>
</dbReference>
<dbReference type="PROSITE" id="PS50987">
    <property type="entry name" value="HTH_ARSR_2"/>
    <property type="match status" value="1"/>
</dbReference>
<evidence type="ECO:0000256" key="1">
    <source>
        <dbReference type="ARBA" id="ARBA00023015"/>
    </source>
</evidence>
<dbReference type="InterPro" id="IPR036388">
    <property type="entry name" value="WH-like_DNA-bd_sf"/>
</dbReference>
<dbReference type="NCBIfam" id="NF033788">
    <property type="entry name" value="HTH_metalloreg"/>
    <property type="match status" value="1"/>
</dbReference>
<sequence>MKKDIPFKDESLDQTFRMYEKKFKALADVRRLHILNEITDAGEVCVCDLSEKLHVPQSKLSYHLKILMDAELITKDTRGTWSYYKLNHKEMNHLLSQELCCLFRKE</sequence>
<dbReference type="Pfam" id="PF01022">
    <property type="entry name" value="HTH_5"/>
    <property type="match status" value="1"/>
</dbReference>
<dbReference type="InterPro" id="IPR001845">
    <property type="entry name" value="HTH_ArsR_DNA-bd_dom"/>
</dbReference>
<dbReference type="GO" id="GO:0003700">
    <property type="term" value="F:DNA-binding transcription factor activity"/>
    <property type="evidence" value="ECO:0007669"/>
    <property type="project" value="InterPro"/>
</dbReference>
<evidence type="ECO:0000259" key="4">
    <source>
        <dbReference type="PROSITE" id="PS50987"/>
    </source>
</evidence>
<keyword evidence="6" id="KW-1185">Reference proteome</keyword>
<evidence type="ECO:0000256" key="2">
    <source>
        <dbReference type="ARBA" id="ARBA00023125"/>
    </source>
</evidence>
<dbReference type="PANTHER" id="PTHR33154:SF18">
    <property type="entry name" value="ARSENICAL RESISTANCE OPERON REPRESSOR"/>
    <property type="match status" value="1"/>
</dbReference>
<dbReference type="InterPro" id="IPR036390">
    <property type="entry name" value="WH_DNA-bd_sf"/>
</dbReference>
<proteinExistence type="predicted"/>
<evidence type="ECO:0000313" key="5">
    <source>
        <dbReference type="EMBL" id="SFG21769.1"/>
    </source>
</evidence>
<dbReference type="RefSeq" id="WP_089752822.1">
    <property type="nucleotide sequence ID" value="NZ_FOOG01000028.1"/>
</dbReference>
<dbReference type="EMBL" id="FOOG01000028">
    <property type="protein sequence ID" value="SFG21769.1"/>
    <property type="molecule type" value="Genomic_DNA"/>
</dbReference>
<keyword evidence="2" id="KW-0238">DNA-binding</keyword>
<keyword evidence="1" id="KW-0805">Transcription regulation</keyword>
<dbReference type="PANTHER" id="PTHR33154">
    <property type="entry name" value="TRANSCRIPTIONAL REGULATOR, ARSR FAMILY"/>
    <property type="match status" value="1"/>
</dbReference>
<dbReference type="AlphaFoldDB" id="A0A1I2Q327"/>
<dbReference type="SUPFAM" id="SSF46785">
    <property type="entry name" value="Winged helix' DNA-binding domain"/>
    <property type="match status" value="1"/>
</dbReference>
<accession>A0A1I2Q327</accession>
<dbReference type="PRINTS" id="PR00778">
    <property type="entry name" value="HTHARSR"/>
</dbReference>
<dbReference type="Gene3D" id="1.10.10.10">
    <property type="entry name" value="Winged helix-like DNA-binding domain superfamily/Winged helix DNA-binding domain"/>
    <property type="match status" value="1"/>
</dbReference>
<dbReference type="SMART" id="SM00418">
    <property type="entry name" value="HTH_ARSR"/>
    <property type="match status" value="1"/>
</dbReference>
<feature type="domain" description="HTH arsR-type" evidence="4">
    <location>
        <begin position="12"/>
        <end position="106"/>
    </location>
</feature>
<dbReference type="InterPro" id="IPR051081">
    <property type="entry name" value="HTH_MetalResp_TranReg"/>
</dbReference>
<dbReference type="OrthoDB" id="9798835at2"/>